<organism evidence="2 3">
    <name type="scientific">Stackebrandtia albiflava</name>
    <dbReference type="NCBI Taxonomy" id="406432"/>
    <lineage>
        <taxon>Bacteria</taxon>
        <taxon>Bacillati</taxon>
        <taxon>Actinomycetota</taxon>
        <taxon>Actinomycetes</taxon>
        <taxon>Glycomycetales</taxon>
        <taxon>Glycomycetaceae</taxon>
        <taxon>Stackebrandtia</taxon>
    </lineage>
</organism>
<sequence>MIRFQPVSSDVHVLRHPVLDVNSTLVVGRECALLVDTLSCASQAIRLAEAVREVTGLPVQVVNTHDHFDHVFGNATIARLLEVADFWAHPFVVTRLSRDAAEIRADAYRWCLARDLAIAEEVRDTEVLVPNRPVASRVDIDLGGVVASVRHLGPAHTRGDLVVAAAGVLVAGDLVEEGAPPDTDGADLAGWPLALDALLPEATGPVVPGHGAVVDADFVVRQRAELAALTT</sequence>
<dbReference type="GO" id="GO:0016787">
    <property type="term" value="F:hydrolase activity"/>
    <property type="evidence" value="ECO:0007669"/>
    <property type="project" value="UniProtKB-KW"/>
</dbReference>
<keyword evidence="2" id="KW-0378">Hydrolase</keyword>
<dbReference type="EMBL" id="VLLL01000005">
    <property type="protein sequence ID" value="TWJ14683.1"/>
    <property type="molecule type" value="Genomic_DNA"/>
</dbReference>
<reference evidence="2 3" key="1">
    <citation type="journal article" date="2013" name="Stand. Genomic Sci.">
        <title>Genomic Encyclopedia of Type Strains, Phase I: The one thousand microbial genomes (KMG-I) project.</title>
        <authorList>
            <person name="Kyrpides N.C."/>
            <person name="Woyke T."/>
            <person name="Eisen J.A."/>
            <person name="Garrity G."/>
            <person name="Lilburn T.G."/>
            <person name="Beck B.J."/>
            <person name="Whitman W.B."/>
            <person name="Hugenholtz P."/>
            <person name="Klenk H.P."/>
        </authorList>
    </citation>
    <scope>NUCLEOTIDE SEQUENCE [LARGE SCALE GENOMIC DNA]</scope>
    <source>
        <strain evidence="2 3">DSM 45044</strain>
    </source>
</reference>
<proteinExistence type="predicted"/>
<dbReference type="CDD" id="cd16282">
    <property type="entry name" value="metallo-hydrolase-like_MBL-fold"/>
    <property type="match status" value="1"/>
</dbReference>
<dbReference type="AlphaFoldDB" id="A0A562VA06"/>
<dbReference type="SMART" id="SM00849">
    <property type="entry name" value="Lactamase_B"/>
    <property type="match status" value="1"/>
</dbReference>
<dbReference type="PANTHER" id="PTHR42951:SF4">
    <property type="entry name" value="ACYL-COENZYME A THIOESTERASE MBLAC2"/>
    <property type="match status" value="1"/>
</dbReference>
<evidence type="ECO:0000313" key="3">
    <source>
        <dbReference type="Proteomes" id="UP000321617"/>
    </source>
</evidence>
<accession>A0A562VA06</accession>
<evidence type="ECO:0000259" key="1">
    <source>
        <dbReference type="SMART" id="SM00849"/>
    </source>
</evidence>
<dbReference type="OrthoDB" id="2273115at2"/>
<dbReference type="RefSeq" id="WP_147132120.1">
    <property type="nucleotide sequence ID" value="NZ_BAABIJ010000001.1"/>
</dbReference>
<comment type="caution">
    <text evidence="2">The sequence shown here is derived from an EMBL/GenBank/DDBJ whole genome shotgun (WGS) entry which is preliminary data.</text>
</comment>
<dbReference type="InterPro" id="IPR050855">
    <property type="entry name" value="NDM-1-like"/>
</dbReference>
<dbReference type="PANTHER" id="PTHR42951">
    <property type="entry name" value="METALLO-BETA-LACTAMASE DOMAIN-CONTAINING"/>
    <property type="match status" value="1"/>
</dbReference>
<protein>
    <submittedName>
        <fullName evidence="2">Glyoxylase-like metal-dependent hydrolase (Beta-lactamase superfamily II)</fullName>
    </submittedName>
</protein>
<dbReference type="SUPFAM" id="SSF56281">
    <property type="entry name" value="Metallo-hydrolase/oxidoreductase"/>
    <property type="match status" value="1"/>
</dbReference>
<keyword evidence="3" id="KW-1185">Reference proteome</keyword>
<name>A0A562VA06_9ACTN</name>
<feature type="domain" description="Metallo-beta-lactamase" evidence="1">
    <location>
        <begin position="20"/>
        <end position="210"/>
    </location>
</feature>
<dbReference type="InterPro" id="IPR001279">
    <property type="entry name" value="Metallo-B-lactamas"/>
</dbReference>
<dbReference type="Proteomes" id="UP000321617">
    <property type="component" value="Unassembled WGS sequence"/>
</dbReference>
<gene>
    <name evidence="2" type="ORF">LX16_0370</name>
</gene>
<dbReference type="Gene3D" id="3.60.15.10">
    <property type="entry name" value="Ribonuclease Z/Hydroxyacylglutathione hydrolase-like"/>
    <property type="match status" value="1"/>
</dbReference>
<evidence type="ECO:0000313" key="2">
    <source>
        <dbReference type="EMBL" id="TWJ14683.1"/>
    </source>
</evidence>
<dbReference type="Pfam" id="PF00753">
    <property type="entry name" value="Lactamase_B"/>
    <property type="match status" value="1"/>
</dbReference>
<dbReference type="InterPro" id="IPR036866">
    <property type="entry name" value="RibonucZ/Hydroxyglut_hydro"/>
</dbReference>